<evidence type="ECO:0000256" key="4">
    <source>
        <dbReference type="ARBA" id="ARBA00060888"/>
    </source>
</evidence>
<evidence type="ECO:0000259" key="6">
    <source>
        <dbReference type="PROSITE" id="PS50975"/>
    </source>
</evidence>
<dbReference type="Gene3D" id="3.30.470.20">
    <property type="entry name" value="ATP-grasp fold, B domain"/>
    <property type="match status" value="1"/>
</dbReference>
<dbReference type="InterPro" id="IPR000182">
    <property type="entry name" value="GNAT_dom"/>
</dbReference>
<dbReference type="Pfam" id="PF13607">
    <property type="entry name" value="Succ_CoA_lig"/>
    <property type="match status" value="1"/>
</dbReference>
<dbReference type="PANTHER" id="PTHR43334">
    <property type="entry name" value="ACETATE--COA LIGASE [ADP-FORMING]"/>
    <property type="match status" value="1"/>
</dbReference>
<comment type="caution">
    <text evidence="8">The sequence shown here is derived from an EMBL/GenBank/DDBJ whole genome shotgun (WGS) entry which is preliminary data.</text>
</comment>
<dbReference type="PANTHER" id="PTHR43334:SF1">
    <property type="entry name" value="3-HYDROXYPROPIONATE--COA LIGASE [ADP-FORMING]"/>
    <property type="match status" value="1"/>
</dbReference>
<dbReference type="EMBL" id="SLZQ01000001">
    <property type="protein sequence ID" value="TCS39405.1"/>
    <property type="molecule type" value="Genomic_DNA"/>
</dbReference>
<dbReference type="InterPro" id="IPR016181">
    <property type="entry name" value="Acyl_CoA_acyltransferase"/>
</dbReference>
<organism evidence="8 9">
    <name type="scientific">Paucimonas lemoignei</name>
    <name type="common">Pseudomonas lemoignei</name>
    <dbReference type="NCBI Taxonomy" id="29443"/>
    <lineage>
        <taxon>Bacteria</taxon>
        <taxon>Pseudomonadati</taxon>
        <taxon>Pseudomonadota</taxon>
        <taxon>Betaproteobacteria</taxon>
        <taxon>Burkholderiales</taxon>
        <taxon>Burkholderiaceae</taxon>
        <taxon>Paucimonas</taxon>
    </lineage>
</organism>
<dbReference type="InterPro" id="IPR011761">
    <property type="entry name" value="ATP-grasp"/>
</dbReference>
<accession>A0A4R3I3W9</accession>
<dbReference type="Pfam" id="PF19045">
    <property type="entry name" value="Ligase_CoA_2"/>
    <property type="match status" value="1"/>
</dbReference>
<dbReference type="AlphaFoldDB" id="A0A4R3I3W9"/>
<evidence type="ECO:0000256" key="1">
    <source>
        <dbReference type="ARBA" id="ARBA00022598"/>
    </source>
</evidence>
<dbReference type="GO" id="GO:0046872">
    <property type="term" value="F:metal ion binding"/>
    <property type="evidence" value="ECO:0007669"/>
    <property type="project" value="InterPro"/>
</dbReference>
<evidence type="ECO:0000313" key="9">
    <source>
        <dbReference type="Proteomes" id="UP000295382"/>
    </source>
</evidence>
<sequence>MSIRNLSRLFNPRSVAVIGATDRAHSVGATVLNNLIDGGFTGEIFPVNLRHSTLAGLKVYSRVGKLPRVPDLALICTPPDTVPGLIRELGECGTKAAIVLTAGLAAVKDRHGNSMKDLMLAASKPYLLRILGPNCVGLLVPHIKLNASFAHVNAIPGKIAFVSQSGAMVTGVLDWAKSRGIGFSKFISLGDSADVDFGDLLDYLASDGETQAILLYIEAVTHARKFMSAARAAARSKPTIVIKAGRLPEGAKAASSHTGAMAGADDVYDAAIRRAGMLRVLSTEELFAAVETLAHMRPLSGDRLAILTNGGGPGVIATDALIAEGGHLASLSEESLEKLDQILPANWSRGNPVDIIGDAPGERYEKTMEILAQDPKVDATLLIHAPTAIVPSDDIASILAPLVQRSSRNILSCWFGGDSMHAARRTLSGAGVPTYDTPEDAIRGFMQMVRYRRNQELLMQVPSSIRPTDITNRDSAYNVVRHALASGREMLSEPEAKSVLASYGIPVVKTREVGTVDEAVRAAEEIGFPVALKILSPDIVHKSDVGGVVLDLDDAGPVRLAGEKMVSRLHELMPDARLVGFSVQSMARRPEGRELIVGIATDPVFGPVILFGQGGVAVEVVKDHAIALPPLNHVLAKDLVCRTRIARLLGGYRNRASADLEAIYRTLIQISELAIAIPEIVELDVNPLVADANGVIALDARIRVKPARAESMDRLAIRPYPAELEECVTWHDQQILVRPIKPEDGLAHLDFFHALSAEDVHNRFFVAMRELDASRLARLTQIDYDREMAFVALKRRADGSVEILGVSRCVADPDNISAEFAVTVRSDLKGQGLGTILLAKLIAYCRIRGLQELVGETLCSNVNLLRLANHFGFNAKTSSDGSTMLLNLPLHPGE</sequence>
<proteinExistence type="inferred from homology"/>
<keyword evidence="2 5" id="KW-0547">Nucleotide-binding</keyword>
<dbReference type="SUPFAM" id="SSF56059">
    <property type="entry name" value="Glutathione synthetase ATP-binding domain-like"/>
    <property type="match status" value="1"/>
</dbReference>
<dbReference type="InterPro" id="IPR036291">
    <property type="entry name" value="NAD(P)-bd_dom_sf"/>
</dbReference>
<dbReference type="InterPro" id="IPR003781">
    <property type="entry name" value="CoA-bd"/>
</dbReference>
<dbReference type="SMART" id="SM00881">
    <property type="entry name" value="CoA_binding"/>
    <property type="match status" value="1"/>
</dbReference>
<dbReference type="Proteomes" id="UP000295382">
    <property type="component" value="Unassembled WGS sequence"/>
</dbReference>
<dbReference type="SUPFAM" id="SSF51735">
    <property type="entry name" value="NAD(P)-binding Rossmann-fold domains"/>
    <property type="match status" value="1"/>
</dbReference>
<dbReference type="Gene3D" id="3.30.1490.20">
    <property type="entry name" value="ATP-grasp fold, A domain"/>
    <property type="match status" value="1"/>
</dbReference>
<dbReference type="SUPFAM" id="SSF52210">
    <property type="entry name" value="Succinyl-CoA synthetase domains"/>
    <property type="match status" value="2"/>
</dbReference>
<evidence type="ECO:0000259" key="7">
    <source>
        <dbReference type="PROSITE" id="PS51186"/>
    </source>
</evidence>
<evidence type="ECO:0000256" key="5">
    <source>
        <dbReference type="PROSITE-ProRule" id="PRU00409"/>
    </source>
</evidence>
<comment type="similarity">
    <text evidence="4">In the N-terminal section; belongs to the acetate CoA ligase alpha subunit family.</text>
</comment>
<gene>
    <name evidence="8" type="ORF">EDC30_101361</name>
</gene>
<dbReference type="PROSITE" id="PS50975">
    <property type="entry name" value="ATP_GRASP"/>
    <property type="match status" value="1"/>
</dbReference>
<dbReference type="OrthoDB" id="9807426at2"/>
<dbReference type="InterPro" id="IPR016102">
    <property type="entry name" value="Succinyl-CoA_synth-like"/>
</dbReference>
<name>A0A4R3I3W9_PAULE</name>
<evidence type="ECO:0000256" key="2">
    <source>
        <dbReference type="ARBA" id="ARBA00022741"/>
    </source>
</evidence>
<dbReference type="Gene3D" id="3.40.630.30">
    <property type="match status" value="1"/>
</dbReference>
<dbReference type="SUPFAM" id="SSF55729">
    <property type="entry name" value="Acyl-CoA N-acyltransferases (Nat)"/>
    <property type="match status" value="1"/>
</dbReference>
<feature type="domain" description="N-acetyltransferase" evidence="7">
    <location>
        <begin position="735"/>
        <end position="889"/>
    </location>
</feature>
<protein>
    <submittedName>
        <fullName evidence="8">Acetyltransferase</fullName>
    </submittedName>
</protein>
<dbReference type="RefSeq" id="WP_132256711.1">
    <property type="nucleotide sequence ID" value="NZ_SLZQ01000001.1"/>
</dbReference>
<feature type="domain" description="ATP-grasp" evidence="6">
    <location>
        <begin position="497"/>
        <end position="533"/>
    </location>
</feature>
<dbReference type="Gene3D" id="3.40.50.261">
    <property type="entry name" value="Succinyl-CoA synthetase domains"/>
    <property type="match status" value="2"/>
</dbReference>
<evidence type="ECO:0000256" key="3">
    <source>
        <dbReference type="ARBA" id="ARBA00022840"/>
    </source>
</evidence>
<dbReference type="Gene3D" id="3.40.50.720">
    <property type="entry name" value="NAD(P)-binding Rossmann-like Domain"/>
    <property type="match status" value="1"/>
</dbReference>
<evidence type="ECO:0000313" key="8">
    <source>
        <dbReference type="EMBL" id="TCS39405.1"/>
    </source>
</evidence>
<keyword evidence="9" id="KW-1185">Reference proteome</keyword>
<dbReference type="InterPro" id="IPR032875">
    <property type="entry name" value="Succ_CoA_lig_flav_dom"/>
</dbReference>
<dbReference type="InterPro" id="IPR013815">
    <property type="entry name" value="ATP_grasp_subdomain_1"/>
</dbReference>
<keyword evidence="1" id="KW-0436">Ligase</keyword>
<dbReference type="GO" id="GO:0005524">
    <property type="term" value="F:ATP binding"/>
    <property type="evidence" value="ECO:0007669"/>
    <property type="project" value="UniProtKB-UniRule"/>
</dbReference>
<dbReference type="InterPro" id="IPR043938">
    <property type="entry name" value="Ligase_CoA_dom"/>
</dbReference>
<dbReference type="Pfam" id="PF13549">
    <property type="entry name" value="ATP-grasp_5"/>
    <property type="match status" value="1"/>
</dbReference>
<dbReference type="Pfam" id="PF13380">
    <property type="entry name" value="CoA_binding_2"/>
    <property type="match status" value="1"/>
</dbReference>
<keyword evidence="8" id="KW-0808">Transferase</keyword>
<dbReference type="PROSITE" id="PS51186">
    <property type="entry name" value="GNAT"/>
    <property type="match status" value="1"/>
</dbReference>
<keyword evidence="3 5" id="KW-0067">ATP-binding</keyword>
<dbReference type="Pfam" id="PF00583">
    <property type="entry name" value="Acetyltransf_1"/>
    <property type="match status" value="1"/>
</dbReference>
<dbReference type="GO" id="GO:0043758">
    <property type="term" value="F:acetate-CoA ligase (ADP-forming) activity"/>
    <property type="evidence" value="ECO:0007669"/>
    <property type="project" value="InterPro"/>
</dbReference>
<dbReference type="FunFam" id="3.30.1490.20:FF:000020">
    <property type="entry name" value="Protein lysine acetyltransferase"/>
    <property type="match status" value="1"/>
</dbReference>
<dbReference type="GO" id="GO:0016747">
    <property type="term" value="F:acyltransferase activity, transferring groups other than amino-acyl groups"/>
    <property type="evidence" value="ECO:0007669"/>
    <property type="project" value="InterPro"/>
</dbReference>
<reference evidence="8 9" key="1">
    <citation type="submission" date="2019-03" db="EMBL/GenBank/DDBJ databases">
        <title>Genomic Encyclopedia of Type Strains, Phase IV (KMG-IV): sequencing the most valuable type-strain genomes for metagenomic binning, comparative biology and taxonomic classification.</title>
        <authorList>
            <person name="Goeker M."/>
        </authorList>
    </citation>
    <scope>NUCLEOTIDE SEQUENCE [LARGE SCALE GENOMIC DNA]</scope>
    <source>
        <strain evidence="8 9">DSM 7445</strain>
    </source>
</reference>
<dbReference type="InterPro" id="IPR051538">
    <property type="entry name" value="Acyl-CoA_Synth/Transferase"/>
</dbReference>